<sequence length="124" mass="14183">MVEAQNAIVEKRSQEIQTKGIALETLTTQNDVLNKTVNTLTQNIDGLMVQNEKLSAFNKTITQKLEEVQKGIVDEIAEKTDIYIEKQILARKLDEAQLKLNLYNEKNSNSMEKNLLKYDEIKAE</sequence>
<reference evidence="2" key="1">
    <citation type="submission" date="2019-08" db="EMBL/GenBank/DDBJ databases">
        <authorList>
            <person name="Kucharzyk K."/>
            <person name="Murdoch R.W."/>
            <person name="Higgins S."/>
            <person name="Loffler F."/>
        </authorList>
    </citation>
    <scope>NUCLEOTIDE SEQUENCE</scope>
</reference>
<organism evidence="2">
    <name type="scientific">bioreactor metagenome</name>
    <dbReference type="NCBI Taxonomy" id="1076179"/>
    <lineage>
        <taxon>unclassified sequences</taxon>
        <taxon>metagenomes</taxon>
        <taxon>ecological metagenomes</taxon>
    </lineage>
</organism>
<protein>
    <submittedName>
        <fullName evidence="2">Uncharacterized protein</fullName>
    </submittedName>
</protein>
<evidence type="ECO:0000256" key="1">
    <source>
        <dbReference type="SAM" id="Coils"/>
    </source>
</evidence>
<name>A0A645GBJ5_9ZZZZ</name>
<gene>
    <name evidence="2" type="ORF">SDC9_170557</name>
</gene>
<comment type="caution">
    <text evidence="2">The sequence shown here is derived from an EMBL/GenBank/DDBJ whole genome shotgun (WGS) entry which is preliminary data.</text>
</comment>
<evidence type="ECO:0000313" key="2">
    <source>
        <dbReference type="EMBL" id="MPN23169.1"/>
    </source>
</evidence>
<proteinExistence type="predicted"/>
<dbReference type="AlphaFoldDB" id="A0A645GBJ5"/>
<keyword evidence="1" id="KW-0175">Coiled coil</keyword>
<dbReference type="EMBL" id="VSSQ01071596">
    <property type="protein sequence ID" value="MPN23169.1"/>
    <property type="molecule type" value="Genomic_DNA"/>
</dbReference>
<feature type="coiled-coil region" evidence="1">
    <location>
        <begin position="86"/>
        <end position="113"/>
    </location>
</feature>
<accession>A0A645GBJ5</accession>